<proteinExistence type="predicted"/>
<reference evidence="1" key="1">
    <citation type="journal article" date="2023" name="Mol. Biol. Evol.">
        <title>Third-Generation Sequencing Reveals the Adaptive Role of the Epigenome in Three Deep-Sea Polychaetes.</title>
        <authorList>
            <person name="Perez M."/>
            <person name="Aroh O."/>
            <person name="Sun Y."/>
            <person name="Lan Y."/>
            <person name="Juniper S.K."/>
            <person name="Young C.R."/>
            <person name="Angers B."/>
            <person name="Qian P.Y."/>
        </authorList>
    </citation>
    <scope>NUCLEOTIDE SEQUENCE</scope>
    <source>
        <strain evidence="1">P08H-3</strain>
    </source>
</reference>
<evidence type="ECO:0000313" key="2">
    <source>
        <dbReference type="Proteomes" id="UP001208570"/>
    </source>
</evidence>
<dbReference type="EMBL" id="JAODUP010000126">
    <property type="protein sequence ID" value="KAK2160864.1"/>
    <property type="molecule type" value="Genomic_DNA"/>
</dbReference>
<dbReference type="Proteomes" id="UP001208570">
    <property type="component" value="Unassembled WGS sequence"/>
</dbReference>
<protein>
    <submittedName>
        <fullName evidence="1">Uncharacterized protein</fullName>
    </submittedName>
</protein>
<keyword evidence="2" id="KW-1185">Reference proteome</keyword>
<evidence type="ECO:0000313" key="1">
    <source>
        <dbReference type="EMBL" id="KAK2160864.1"/>
    </source>
</evidence>
<name>A0AAD9JX17_9ANNE</name>
<comment type="caution">
    <text evidence="1">The sequence shown here is derived from an EMBL/GenBank/DDBJ whole genome shotgun (WGS) entry which is preliminary data.</text>
</comment>
<gene>
    <name evidence="1" type="ORF">LSH36_126g09036</name>
</gene>
<sequence>MTAPHKRPAHSTA</sequence>
<organism evidence="1 2">
    <name type="scientific">Paralvinella palmiformis</name>
    <dbReference type="NCBI Taxonomy" id="53620"/>
    <lineage>
        <taxon>Eukaryota</taxon>
        <taxon>Metazoa</taxon>
        <taxon>Spiralia</taxon>
        <taxon>Lophotrochozoa</taxon>
        <taxon>Annelida</taxon>
        <taxon>Polychaeta</taxon>
        <taxon>Sedentaria</taxon>
        <taxon>Canalipalpata</taxon>
        <taxon>Terebellida</taxon>
        <taxon>Terebelliformia</taxon>
        <taxon>Alvinellidae</taxon>
        <taxon>Paralvinella</taxon>
    </lineage>
</organism>
<accession>A0AAD9JX17</accession>